<dbReference type="OMA" id="HELPNTR"/>
<dbReference type="PANTHER" id="PTHR43550:SF3">
    <property type="entry name" value="3-KETODIHYDROSPHINGOSINE REDUCTASE"/>
    <property type="match status" value="1"/>
</dbReference>
<accession>J7S4G8</accession>
<keyword evidence="13 20" id="KW-0472">Membrane</keyword>
<dbReference type="InterPro" id="IPR057326">
    <property type="entry name" value="KR_dom"/>
</dbReference>
<evidence type="ECO:0000256" key="5">
    <source>
        <dbReference type="ARBA" id="ARBA00022692"/>
    </source>
</evidence>
<evidence type="ECO:0000256" key="16">
    <source>
        <dbReference type="ARBA" id="ARBA00029797"/>
    </source>
</evidence>
<dbReference type="InterPro" id="IPR045022">
    <property type="entry name" value="KDSR-like"/>
</dbReference>
<keyword evidence="9" id="KW-0746">Sphingolipid metabolism</keyword>
<sequence length="341" mass="37238">MSCDGRYTLEGQVVLLAGASQGLGRQFAAKYFRETRETRVVLVSRSAPKLLAAIEEITGGDGAESVVCLNGELPAVVPPQARLMYYACDLGDASAVEELFCTLKRAQLVPTQVLSCVGGSVPKLFRDLTLAELDLGVRMNYMSALFLSHAALRLGTPCHLILFSSVTAFFPFIGYSQYAPAKVAIKSLVGIIRQECPPGSLMRISCVYPGNFQSEGFILEELTKPEITRQLEGPSAAIPCELCCDKIVSWLSLGYDDITTDAIGWVLMSLDMGLNKHYNNSFLWLLQLLLGAVTNLIVVPLYMVYCNWEIRRYFKAKPWGASTLPLLPTEGADGANGDSEE</sequence>
<comment type="catalytic activity">
    <reaction evidence="19">
        <text>sphinganine + NADP(+) = 3-oxosphinganine + NADPH + H(+)</text>
        <dbReference type="Rhea" id="RHEA:22640"/>
        <dbReference type="ChEBI" id="CHEBI:15378"/>
        <dbReference type="ChEBI" id="CHEBI:57783"/>
        <dbReference type="ChEBI" id="CHEBI:57817"/>
        <dbReference type="ChEBI" id="CHEBI:58299"/>
        <dbReference type="ChEBI" id="CHEBI:58349"/>
        <dbReference type="EC" id="1.1.1.102"/>
    </reaction>
    <physiologicalReaction direction="right-to-left" evidence="19">
        <dbReference type="Rhea" id="RHEA:22642"/>
    </physiologicalReaction>
</comment>
<evidence type="ECO:0000256" key="1">
    <source>
        <dbReference type="ARBA" id="ARBA00004586"/>
    </source>
</evidence>
<protein>
    <recommendedName>
        <fullName evidence="15">3-ketodihydrosphingosine reductase TSC10</fullName>
        <ecNumber evidence="14">1.1.1.102</ecNumber>
    </recommendedName>
    <alternativeName>
        <fullName evidence="17">3-dehydrosphinganine reductase</fullName>
    </alternativeName>
    <alternativeName>
        <fullName evidence="16">KDS reductase</fullName>
    </alternativeName>
</protein>
<dbReference type="OrthoDB" id="10267115at2759"/>
<name>J7S4G8_HUIN7</name>
<keyword evidence="7" id="KW-0256">Endoplasmic reticulum</keyword>
<dbReference type="GO" id="GO:0005811">
    <property type="term" value="C:lipid droplet"/>
    <property type="evidence" value="ECO:0007669"/>
    <property type="project" value="EnsemblFungi"/>
</dbReference>
<dbReference type="STRING" id="1071383.J7S4G8"/>
<dbReference type="eggNOG" id="KOG1210">
    <property type="taxonomic scope" value="Eukaryota"/>
</dbReference>
<dbReference type="Gene3D" id="3.40.50.720">
    <property type="entry name" value="NAD(P)-binding Rossmann-like Domain"/>
    <property type="match status" value="1"/>
</dbReference>
<dbReference type="GO" id="GO:0030148">
    <property type="term" value="P:sphingolipid biosynthetic process"/>
    <property type="evidence" value="ECO:0007669"/>
    <property type="project" value="EnsemblFungi"/>
</dbReference>
<reference evidence="23" key="2">
    <citation type="submission" date="2012-08" db="EMBL/GenBank/DDBJ databases">
        <title>Genome sequence of Kazachstania naganishii.</title>
        <authorList>
            <person name="Gordon J.L."/>
            <person name="Armisen D."/>
            <person name="Proux-Wera E."/>
            <person name="OhEigeartaigh S.S."/>
            <person name="Byrne K.P."/>
            <person name="Wolfe K.H."/>
        </authorList>
    </citation>
    <scope>NUCLEOTIDE SEQUENCE [LARGE SCALE GENOMIC DNA]</scope>
    <source>
        <strain evidence="23">ATCC MYA-139 / BCRC 22969 / CBS 8797 / CCRC 22969 / KCTC 17520 / NBRC 10181 / NCYC 3082</strain>
    </source>
</reference>
<comment type="pathway">
    <text evidence="2">Lipid metabolism; sphingolipid metabolism.</text>
</comment>
<gene>
    <name evidence="22" type="primary">KNAG0C01750</name>
    <name evidence="22" type="ordered locus">KNAG_0C01750</name>
</gene>
<dbReference type="InterPro" id="IPR002347">
    <property type="entry name" value="SDR_fam"/>
</dbReference>
<dbReference type="GO" id="GO:0006666">
    <property type="term" value="P:3-keto-sphinganine metabolic process"/>
    <property type="evidence" value="ECO:0007669"/>
    <property type="project" value="EnsemblFungi"/>
</dbReference>
<dbReference type="EMBL" id="HE978316">
    <property type="protein sequence ID" value="CCK69289.1"/>
    <property type="molecule type" value="Genomic_DNA"/>
</dbReference>
<evidence type="ECO:0000256" key="3">
    <source>
        <dbReference type="ARBA" id="ARBA00004991"/>
    </source>
</evidence>
<dbReference type="GO" id="GO:0005789">
    <property type="term" value="C:endoplasmic reticulum membrane"/>
    <property type="evidence" value="ECO:0007669"/>
    <property type="project" value="UniProtKB-SubCell"/>
</dbReference>
<dbReference type="InterPro" id="IPR036291">
    <property type="entry name" value="NAD(P)-bd_dom_sf"/>
</dbReference>
<keyword evidence="23" id="KW-1185">Reference proteome</keyword>
<evidence type="ECO:0000256" key="8">
    <source>
        <dbReference type="ARBA" id="ARBA00022857"/>
    </source>
</evidence>
<keyword evidence="5 20" id="KW-0812">Transmembrane</keyword>
<feature type="domain" description="Ketoreductase" evidence="21">
    <location>
        <begin position="12"/>
        <end position="210"/>
    </location>
</feature>
<comment type="subcellular location">
    <subcellularLocation>
        <location evidence="1">Endoplasmic reticulum membrane</location>
    </subcellularLocation>
</comment>
<evidence type="ECO:0000256" key="7">
    <source>
        <dbReference type="ARBA" id="ARBA00022824"/>
    </source>
</evidence>
<dbReference type="EC" id="1.1.1.102" evidence="14"/>
<dbReference type="HOGENOM" id="CLU_010194_3_0_1"/>
<evidence type="ECO:0000256" key="19">
    <source>
        <dbReference type="ARBA" id="ARBA00048930"/>
    </source>
</evidence>
<dbReference type="GO" id="GO:0000166">
    <property type="term" value="F:nucleotide binding"/>
    <property type="evidence" value="ECO:0007669"/>
    <property type="project" value="UniProtKB-KW"/>
</dbReference>
<evidence type="ECO:0000256" key="9">
    <source>
        <dbReference type="ARBA" id="ARBA00022919"/>
    </source>
</evidence>
<evidence type="ECO:0000256" key="10">
    <source>
        <dbReference type="ARBA" id="ARBA00022989"/>
    </source>
</evidence>
<keyword evidence="11" id="KW-0560">Oxidoreductase</keyword>
<dbReference type="FunFam" id="3.40.50.720:FF:000578">
    <property type="entry name" value="3-ketodihydrosphingosine reductase"/>
    <property type="match status" value="1"/>
</dbReference>
<dbReference type="UniPathway" id="UPA00222"/>
<evidence type="ECO:0000256" key="2">
    <source>
        <dbReference type="ARBA" id="ARBA00004760"/>
    </source>
</evidence>
<evidence type="ECO:0000256" key="11">
    <source>
        <dbReference type="ARBA" id="ARBA00023002"/>
    </source>
</evidence>
<evidence type="ECO:0000313" key="22">
    <source>
        <dbReference type="EMBL" id="CCK69289.1"/>
    </source>
</evidence>
<dbReference type="RefSeq" id="XP_022463535.1">
    <property type="nucleotide sequence ID" value="XM_022606883.1"/>
</dbReference>
<evidence type="ECO:0000256" key="18">
    <source>
        <dbReference type="ARBA" id="ARBA00044737"/>
    </source>
</evidence>
<dbReference type="AlphaFoldDB" id="J7S4G8"/>
<comment type="pathway">
    <text evidence="3">Sphingolipid metabolism.</text>
</comment>
<evidence type="ECO:0000256" key="14">
    <source>
        <dbReference type="ARBA" id="ARBA00026112"/>
    </source>
</evidence>
<dbReference type="SMART" id="SM00822">
    <property type="entry name" value="PKS_KR"/>
    <property type="match status" value="1"/>
</dbReference>
<reference evidence="22 23" key="1">
    <citation type="journal article" date="2011" name="Proc. Natl. Acad. Sci. U.S.A.">
        <title>Evolutionary erosion of yeast sex chromosomes by mating-type switching accidents.</title>
        <authorList>
            <person name="Gordon J.L."/>
            <person name="Armisen D."/>
            <person name="Proux-Wera E."/>
            <person name="Oheigeartaigh S.S."/>
            <person name="Byrne K.P."/>
            <person name="Wolfe K.H."/>
        </authorList>
    </citation>
    <scope>NUCLEOTIDE SEQUENCE [LARGE SCALE GENOMIC DNA]</scope>
    <source>
        <strain evidence="23">ATCC MYA-139 / BCRC 22969 / CBS 8797 / CCRC 22969 / KCTC 17520 / NBRC 10181 / NCYC 3082</strain>
    </source>
</reference>
<dbReference type="GO" id="GO:0047560">
    <property type="term" value="F:3-dehydrosphinganine reductase activity"/>
    <property type="evidence" value="ECO:0007669"/>
    <property type="project" value="UniProtKB-EC"/>
</dbReference>
<feature type="transmembrane region" description="Helical" evidence="20">
    <location>
        <begin position="282"/>
        <end position="305"/>
    </location>
</feature>
<dbReference type="GeneID" id="34524969"/>
<evidence type="ECO:0000256" key="17">
    <source>
        <dbReference type="ARBA" id="ARBA00032891"/>
    </source>
</evidence>
<evidence type="ECO:0000256" key="4">
    <source>
        <dbReference type="ARBA" id="ARBA00006484"/>
    </source>
</evidence>
<dbReference type="KEGG" id="kng:KNAG_0C01750"/>
<keyword evidence="6" id="KW-0547">Nucleotide-binding</keyword>
<evidence type="ECO:0000256" key="13">
    <source>
        <dbReference type="ARBA" id="ARBA00023136"/>
    </source>
</evidence>
<comment type="similarity">
    <text evidence="4">Belongs to the short-chain dehydrogenases/reductases (SDR) family.</text>
</comment>
<dbReference type="CDD" id="cd08939">
    <property type="entry name" value="KDSR-like_SDR_c"/>
    <property type="match status" value="1"/>
</dbReference>
<dbReference type="PANTHER" id="PTHR43550">
    <property type="entry name" value="3-KETODIHYDROSPHINGOSINE REDUCTASE"/>
    <property type="match status" value="1"/>
</dbReference>
<dbReference type="Pfam" id="PF00106">
    <property type="entry name" value="adh_short"/>
    <property type="match status" value="1"/>
</dbReference>
<organism evidence="22 23">
    <name type="scientific">Huiozyma naganishii (strain ATCC MYA-139 / BCRC 22969 / CBS 8797 / KCTC 17520 / NBRC 10181 / NCYC 3082 / Yp74L-3)</name>
    <name type="common">Yeast</name>
    <name type="synonym">Kazachstania naganishii</name>
    <dbReference type="NCBI Taxonomy" id="1071383"/>
    <lineage>
        <taxon>Eukaryota</taxon>
        <taxon>Fungi</taxon>
        <taxon>Dikarya</taxon>
        <taxon>Ascomycota</taxon>
        <taxon>Saccharomycotina</taxon>
        <taxon>Saccharomycetes</taxon>
        <taxon>Saccharomycetales</taxon>
        <taxon>Saccharomycetaceae</taxon>
        <taxon>Huiozyma</taxon>
    </lineage>
</organism>
<evidence type="ECO:0000313" key="23">
    <source>
        <dbReference type="Proteomes" id="UP000006310"/>
    </source>
</evidence>
<evidence type="ECO:0000256" key="6">
    <source>
        <dbReference type="ARBA" id="ARBA00022741"/>
    </source>
</evidence>
<evidence type="ECO:0000256" key="12">
    <source>
        <dbReference type="ARBA" id="ARBA00023098"/>
    </source>
</evidence>
<proteinExistence type="inferred from homology"/>
<keyword evidence="8" id="KW-0521">NADP</keyword>
<keyword evidence="10 20" id="KW-1133">Transmembrane helix</keyword>
<evidence type="ECO:0000256" key="15">
    <source>
        <dbReference type="ARBA" id="ARBA00026241"/>
    </source>
</evidence>
<evidence type="ECO:0000256" key="20">
    <source>
        <dbReference type="SAM" id="Phobius"/>
    </source>
</evidence>
<keyword evidence="12" id="KW-0443">Lipid metabolism</keyword>
<comment type="function">
    <text evidence="18">Catalyzes the reduction of 3'-oxosphinganine (3-ketodihydrosphingosine/KDS) to sphinganine (dihydrosphingosine/DHS), the second step of de novo sphingolipid biosynthesis.</text>
</comment>
<dbReference type="SUPFAM" id="SSF51735">
    <property type="entry name" value="NAD(P)-binding Rossmann-fold domains"/>
    <property type="match status" value="1"/>
</dbReference>
<evidence type="ECO:0000259" key="21">
    <source>
        <dbReference type="SMART" id="SM00822"/>
    </source>
</evidence>
<dbReference type="Proteomes" id="UP000006310">
    <property type="component" value="Chromosome 3"/>
</dbReference>